<dbReference type="AlphaFoldDB" id="A0A0L6JXS2"/>
<dbReference type="EMBL" id="LGTC01000001">
    <property type="protein sequence ID" value="KNY30360.1"/>
    <property type="molecule type" value="Genomic_DNA"/>
</dbReference>
<dbReference type="Pfam" id="PF09551">
    <property type="entry name" value="Spore_II_R"/>
    <property type="match status" value="1"/>
</dbReference>
<dbReference type="PATRIC" id="fig|398512.5.peg.5915"/>
<dbReference type="eggNOG" id="ENOG5031K93">
    <property type="taxonomic scope" value="Bacteria"/>
</dbReference>
<gene>
    <name evidence="1" type="ORF">Bccel_5640</name>
</gene>
<protein>
    <submittedName>
        <fullName evidence="1">Stage II sporulation protein R</fullName>
    </submittedName>
</protein>
<dbReference type="NCBIfam" id="TIGR02837">
    <property type="entry name" value="spore_II_R"/>
    <property type="match status" value="1"/>
</dbReference>
<proteinExistence type="predicted"/>
<dbReference type="STRING" id="398512.Bccel_5640"/>
<comment type="caution">
    <text evidence="1">The sequence shown here is derived from an EMBL/GenBank/DDBJ whole genome shotgun (WGS) entry which is preliminary data.</text>
</comment>
<dbReference type="OrthoDB" id="9793324at2"/>
<dbReference type="Proteomes" id="UP000036923">
    <property type="component" value="Unassembled WGS sequence"/>
</dbReference>
<dbReference type="RefSeq" id="WP_050753937.1">
    <property type="nucleotide sequence ID" value="NZ_JQKC01000010.1"/>
</dbReference>
<dbReference type="InterPro" id="IPR014202">
    <property type="entry name" value="Spore_II_R"/>
</dbReference>
<organism evidence="1 2">
    <name type="scientific">Pseudobacteroides cellulosolvens ATCC 35603 = DSM 2933</name>
    <dbReference type="NCBI Taxonomy" id="398512"/>
    <lineage>
        <taxon>Bacteria</taxon>
        <taxon>Bacillati</taxon>
        <taxon>Bacillota</taxon>
        <taxon>Clostridia</taxon>
        <taxon>Eubacteriales</taxon>
        <taxon>Oscillospiraceae</taxon>
        <taxon>Pseudobacteroides</taxon>
    </lineage>
</organism>
<name>A0A0L6JXS2_9FIRM</name>
<evidence type="ECO:0000313" key="1">
    <source>
        <dbReference type="EMBL" id="KNY30360.1"/>
    </source>
</evidence>
<keyword evidence="2" id="KW-1185">Reference proteome</keyword>
<sequence precursor="true">MKRKVLFNSGSRPVIKLISSILALLVLISILICNSYSDEFNKNLSDDIIRLHVIANSDTTEDQALKRSVRDVVLKYMKDNLKLDSSLKDAKDILNKDMDKITAIAKEEVLRWGKNYPVKSMLGNFPFPTKTYGDIALPAGNYQALRIVIGTGEGANWWCVLFPPLCFVDATHGTVPDDVKVKLKNCMSEEEYEVITSTNNDDIPVKVKFKVMDFVNGSKVKISSFFNKVFKK</sequence>
<reference evidence="2" key="1">
    <citation type="submission" date="2015-07" db="EMBL/GenBank/DDBJ databases">
        <title>Near-Complete Genome Sequence of the Cellulolytic Bacterium Bacteroides (Pseudobacteroides) cellulosolvens ATCC 35603.</title>
        <authorList>
            <person name="Dassa B."/>
            <person name="Utturkar S.M."/>
            <person name="Klingeman D.M."/>
            <person name="Hurt R.A."/>
            <person name="Keller M."/>
            <person name="Xu J."/>
            <person name="Reddy Y.H.K."/>
            <person name="Borovok I."/>
            <person name="Grinberg I.R."/>
            <person name="Lamed R."/>
            <person name="Zhivin O."/>
            <person name="Bayer E.A."/>
            <person name="Brown S.D."/>
        </authorList>
    </citation>
    <scope>NUCLEOTIDE SEQUENCE [LARGE SCALE GENOMIC DNA]</scope>
    <source>
        <strain evidence="2">DSM 2933</strain>
    </source>
</reference>
<accession>A0A0L6JXS2</accession>
<evidence type="ECO:0000313" key="2">
    <source>
        <dbReference type="Proteomes" id="UP000036923"/>
    </source>
</evidence>